<evidence type="ECO:0000313" key="12">
    <source>
        <dbReference type="EMBL" id="TKA68112.1"/>
    </source>
</evidence>
<feature type="transmembrane region" description="Helical" evidence="8">
    <location>
        <begin position="29"/>
        <end position="48"/>
    </location>
</feature>
<feature type="transmembrane region" description="Helical" evidence="8">
    <location>
        <begin position="444"/>
        <end position="466"/>
    </location>
</feature>
<feature type="domain" description="CSC1/OSCA1-like 7TM region" evidence="9">
    <location>
        <begin position="440"/>
        <end position="717"/>
    </location>
</feature>
<keyword evidence="6 8" id="KW-0472">Membrane</keyword>
<feature type="transmembrane region" description="Helical" evidence="8">
    <location>
        <begin position="704"/>
        <end position="721"/>
    </location>
</feature>
<evidence type="ECO:0000256" key="4">
    <source>
        <dbReference type="ARBA" id="ARBA00022692"/>
    </source>
</evidence>
<evidence type="ECO:0008006" key="14">
    <source>
        <dbReference type="Google" id="ProtNLM"/>
    </source>
</evidence>
<feature type="transmembrane region" description="Helical" evidence="8">
    <location>
        <begin position="536"/>
        <end position="557"/>
    </location>
</feature>
<feature type="transmembrane region" description="Helical" evidence="8">
    <location>
        <begin position="182"/>
        <end position="201"/>
    </location>
</feature>
<comment type="caution">
    <text evidence="12">The sequence shown here is derived from an EMBL/GenBank/DDBJ whole genome shotgun (WGS) entry which is preliminary data.</text>
</comment>
<name>A0A4U0WWJ8_9PEZI</name>
<dbReference type="GO" id="GO:0005886">
    <property type="term" value="C:plasma membrane"/>
    <property type="evidence" value="ECO:0007669"/>
    <property type="project" value="TreeGrafter"/>
</dbReference>
<dbReference type="AlphaFoldDB" id="A0A4U0WWJ8"/>
<comment type="subcellular location">
    <subcellularLocation>
        <location evidence="1">Membrane</location>
        <topology evidence="1">Multi-pass membrane protein</topology>
    </subcellularLocation>
</comment>
<evidence type="ECO:0000256" key="3">
    <source>
        <dbReference type="ARBA" id="ARBA00022448"/>
    </source>
</evidence>
<dbReference type="Pfam" id="PF13967">
    <property type="entry name" value="RSN1_TM"/>
    <property type="match status" value="1"/>
</dbReference>
<keyword evidence="4 8" id="KW-0812">Transmembrane</keyword>
<feature type="region of interest" description="Disordered" evidence="7">
    <location>
        <begin position="882"/>
        <end position="904"/>
    </location>
</feature>
<evidence type="ECO:0000259" key="10">
    <source>
        <dbReference type="Pfam" id="PF13967"/>
    </source>
</evidence>
<keyword evidence="13" id="KW-1185">Reference proteome</keyword>
<feature type="region of interest" description="Disordered" evidence="7">
    <location>
        <begin position="766"/>
        <end position="841"/>
    </location>
</feature>
<dbReference type="InterPro" id="IPR003864">
    <property type="entry name" value="CSC1/OSCA1-like_7TM"/>
</dbReference>
<comment type="similarity">
    <text evidence="2">Belongs to the CSC1 (TC 1.A.17) family.</text>
</comment>
<reference evidence="12 13" key="1">
    <citation type="submission" date="2017-03" db="EMBL/GenBank/DDBJ databases">
        <title>Genomes of endolithic fungi from Antarctica.</title>
        <authorList>
            <person name="Coleine C."/>
            <person name="Masonjones S."/>
            <person name="Stajich J.E."/>
        </authorList>
    </citation>
    <scope>NUCLEOTIDE SEQUENCE [LARGE SCALE GENOMIC DNA]</scope>
    <source>
        <strain evidence="12 13">CCFEE 5184</strain>
    </source>
</reference>
<feature type="transmembrane region" description="Helical" evidence="8">
    <location>
        <begin position="587"/>
        <end position="613"/>
    </location>
</feature>
<feature type="transmembrane region" description="Helical" evidence="8">
    <location>
        <begin position="634"/>
        <end position="657"/>
    </location>
</feature>
<dbReference type="InterPro" id="IPR045122">
    <property type="entry name" value="Csc1-like"/>
</dbReference>
<feature type="domain" description="CSC1/OSCA1-like cytosolic" evidence="11">
    <location>
        <begin position="223"/>
        <end position="428"/>
    </location>
</feature>
<organism evidence="12 13">
    <name type="scientific">Friedmanniomyces simplex</name>
    <dbReference type="NCBI Taxonomy" id="329884"/>
    <lineage>
        <taxon>Eukaryota</taxon>
        <taxon>Fungi</taxon>
        <taxon>Dikarya</taxon>
        <taxon>Ascomycota</taxon>
        <taxon>Pezizomycotina</taxon>
        <taxon>Dothideomycetes</taxon>
        <taxon>Dothideomycetidae</taxon>
        <taxon>Mycosphaerellales</taxon>
        <taxon>Teratosphaeriaceae</taxon>
        <taxon>Friedmanniomyces</taxon>
    </lineage>
</organism>
<evidence type="ECO:0000259" key="9">
    <source>
        <dbReference type="Pfam" id="PF02714"/>
    </source>
</evidence>
<feature type="compositionally biased region" description="Acidic residues" evidence="7">
    <location>
        <begin position="784"/>
        <end position="798"/>
    </location>
</feature>
<feature type="domain" description="CSC1/OSCA1-like N-terminal transmembrane" evidence="10">
    <location>
        <begin position="29"/>
        <end position="203"/>
    </location>
</feature>
<protein>
    <recommendedName>
        <fullName evidence="14">DUF221-domain-containing protein</fullName>
    </recommendedName>
</protein>
<dbReference type="Pfam" id="PF02714">
    <property type="entry name" value="RSN1_7TM"/>
    <property type="match status" value="1"/>
</dbReference>
<feature type="compositionally biased region" description="Gly residues" evidence="7">
    <location>
        <begin position="824"/>
        <end position="833"/>
    </location>
</feature>
<dbReference type="PANTHER" id="PTHR13018">
    <property type="entry name" value="PROBABLE MEMBRANE PROTEIN DUF221-RELATED"/>
    <property type="match status" value="1"/>
</dbReference>
<dbReference type="GO" id="GO:0005227">
    <property type="term" value="F:calcium-activated cation channel activity"/>
    <property type="evidence" value="ECO:0007669"/>
    <property type="project" value="InterPro"/>
</dbReference>
<feature type="transmembrane region" description="Helical" evidence="8">
    <location>
        <begin position="727"/>
        <end position="746"/>
    </location>
</feature>
<accession>A0A4U0WWJ8</accession>
<feature type="compositionally biased region" description="Gly residues" evidence="7">
    <location>
        <begin position="891"/>
        <end position="904"/>
    </location>
</feature>
<sequence length="904" mass="100629">MASFYTLADDDGDELGKLYGTTSPRDTTIQILLSLALGIGAFLTFCVLRPRWPGLYAARKKQKNEATALPELPDTLFGWIIPLWRISEQQVLASAGLDAYVFLAFFKMAMKFLAVTFFFSLVVIKPVHDAYPEDDDFPGNSTHHSHTKHELSDLRRSIILLQSGGSNRTVPFFPENLETDYLWMYVAFAYLFSGIAIYLVIAETRRVIEIRQEYLGSQTTVTDRTIRLSGIPLELQDEERLKEFLESLDIGKVENVTLCRQWGKLDRAVTERMDTLRRLEEAYTIHMGHRTVERNLESLPIAQPPPPGPLIASLPDEEEEENAGLMGANGQTHTAPYDRVRPQITIRFGRFKLHSKQVDAIDHYTEMLRQADDRIKTLRQKTFAPTALAFVTMDSVAASQMAIQAVLDPSPLQLIANSSPSPSDIIWPMTYLSRRSRMLRKWSITALIVLLTIFWSAIFVPVAGLLSTESIARLSPEAGKFLDEHPNTKSLVVTQLPTLIASLLTVLVPYLYYYLSWYQGMIAQGDIELSAISKNFFFTFFNFFVIFTVLGTASKFYQFFERFNDLSRDLRKIAYTLALSLQRLLTFYVNFIILQGVGLFPFRLLQVGSVSLYPISLMGAKTPRDYAELVQPPVFSYGFYLPTALLIFIICTVYSVLRSSWQVLLAGLLFFALGHFTYKYQLLYAMDHQQQSTGRAWGMICDRVFVGLVFFQLTTAGQLILKQAVTRSVLMIPLVGGTVWVSVLYGRAYKPLMEFIALRSVQRGQQYRDDLDDESGPLPNGGDGEAEGGGEGEGEGEGEGGRDGSPLSSSSHDFAPDRNVWADGDGGGSGGGRQLTTNPRVARQRFGPAAADEGRGGLRFVNPSLVAPLRGVWIADKSMKGGVARRSNDGGWVGGGGGGGEDAV</sequence>
<evidence type="ECO:0000256" key="6">
    <source>
        <dbReference type="ARBA" id="ARBA00023136"/>
    </source>
</evidence>
<proteinExistence type="inferred from homology"/>
<evidence type="ECO:0000256" key="5">
    <source>
        <dbReference type="ARBA" id="ARBA00022989"/>
    </source>
</evidence>
<dbReference type="InterPro" id="IPR027815">
    <property type="entry name" value="CSC1/OSCA1-like_cyt"/>
</dbReference>
<evidence type="ECO:0000313" key="13">
    <source>
        <dbReference type="Proteomes" id="UP000309340"/>
    </source>
</evidence>
<keyword evidence="5 8" id="KW-1133">Transmembrane helix</keyword>
<evidence type="ECO:0000256" key="8">
    <source>
        <dbReference type="SAM" id="Phobius"/>
    </source>
</evidence>
<feature type="transmembrane region" description="Helical" evidence="8">
    <location>
        <begin position="99"/>
        <end position="124"/>
    </location>
</feature>
<gene>
    <name evidence="12" type="ORF">B0A55_08291</name>
</gene>
<evidence type="ECO:0000259" key="11">
    <source>
        <dbReference type="Pfam" id="PF14703"/>
    </source>
</evidence>
<dbReference type="EMBL" id="NAJQ01000530">
    <property type="protein sequence ID" value="TKA68112.1"/>
    <property type="molecule type" value="Genomic_DNA"/>
</dbReference>
<dbReference type="Proteomes" id="UP000309340">
    <property type="component" value="Unassembled WGS sequence"/>
</dbReference>
<evidence type="ECO:0000256" key="1">
    <source>
        <dbReference type="ARBA" id="ARBA00004141"/>
    </source>
</evidence>
<evidence type="ECO:0000256" key="2">
    <source>
        <dbReference type="ARBA" id="ARBA00007779"/>
    </source>
</evidence>
<feature type="transmembrane region" description="Helical" evidence="8">
    <location>
        <begin position="663"/>
        <end position="683"/>
    </location>
</feature>
<evidence type="ECO:0000256" key="7">
    <source>
        <dbReference type="SAM" id="MobiDB-lite"/>
    </source>
</evidence>
<dbReference type="InterPro" id="IPR032880">
    <property type="entry name" value="CSC1/OSCA1-like_N"/>
</dbReference>
<feature type="transmembrane region" description="Helical" evidence="8">
    <location>
        <begin position="496"/>
        <end position="515"/>
    </location>
</feature>
<keyword evidence="3" id="KW-0813">Transport</keyword>
<dbReference type="PANTHER" id="PTHR13018:SF5">
    <property type="entry name" value="RE44586P"/>
    <property type="match status" value="1"/>
</dbReference>
<dbReference type="OrthoDB" id="1689567at2759"/>
<dbReference type="Pfam" id="PF14703">
    <property type="entry name" value="PHM7_cyt"/>
    <property type="match status" value="1"/>
</dbReference>